<dbReference type="EMBL" id="WNDV01000013">
    <property type="protein sequence ID" value="KAF1036196.1"/>
    <property type="molecule type" value="Genomic_DNA"/>
</dbReference>
<evidence type="ECO:0000313" key="8">
    <source>
        <dbReference type="EMBL" id="KAF1036196.1"/>
    </source>
</evidence>
<name>A0A833PMF7_BURL3</name>
<keyword evidence="4 8" id="KW-0503">Monooxygenase</keyword>
<organism evidence="8 9">
    <name type="scientific">Burkholderia lata (strain ATCC 17760 / DSM 23089 / LMG 22485 / NCIMB 9086 / R18194 / 383)</name>
    <dbReference type="NCBI Taxonomy" id="482957"/>
    <lineage>
        <taxon>Bacteria</taxon>
        <taxon>Pseudomonadati</taxon>
        <taxon>Pseudomonadota</taxon>
        <taxon>Betaproteobacteria</taxon>
        <taxon>Burkholderiales</taxon>
        <taxon>Burkholderiaceae</taxon>
        <taxon>Burkholderia</taxon>
        <taxon>Burkholderia cepacia complex</taxon>
    </lineage>
</organism>
<dbReference type="PANTHER" id="PTHR30011">
    <property type="entry name" value="ALKANESULFONATE MONOOXYGENASE-RELATED"/>
    <property type="match status" value="1"/>
</dbReference>
<feature type="binding site" evidence="6">
    <location>
        <position position="221"/>
    </location>
    <ligand>
        <name>FMN</name>
        <dbReference type="ChEBI" id="CHEBI:58210"/>
    </ligand>
</feature>
<evidence type="ECO:0000256" key="5">
    <source>
        <dbReference type="ARBA" id="ARBA00033748"/>
    </source>
</evidence>
<dbReference type="AlphaFoldDB" id="A0A833PMF7"/>
<dbReference type="CDD" id="cd01095">
    <property type="entry name" value="Nitrilotriacetate_monoxgenase"/>
    <property type="match status" value="1"/>
</dbReference>
<reference evidence="9" key="1">
    <citation type="journal article" date="2020" name="MBio">
        <title>Horizontal gene transfer to a defensive symbiont with a reduced genome amongst a multipartite beetle microbiome.</title>
        <authorList>
            <person name="Waterworth S.C."/>
            <person name="Florez L.V."/>
            <person name="Rees E.R."/>
            <person name="Hertweck C."/>
            <person name="Kaltenpoth M."/>
            <person name="Kwan J.C."/>
        </authorList>
    </citation>
    <scope>NUCLEOTIDE SEQUENCE [LARGE SCALE GENOMIC DNA]</scope>
</reference>
<dbReference type="PIRSF" id="PIRSF000337">
    <property type="entry name" value="NTA_MOA"/>
    <property type="match status" value="1"/>
</dbReference>
<dbReference type="GO" id="GO:0004497">
    <property type="term" value="F:monooxygenase activity"/>
    <property type="evidence" value="ECO:0007669"/>
    <property type="project" value="UniProtKB-KW"/>
</dbReference>
<dbReference type="InterPro" id="IPR036661">
    <property type="entry name" value="Luciferase-like_sf"/>
</dbReference>
<evidence type="ECO:0000313" key="9">
    <source>
        <dbReference type="Proteomes" id="UP000467522"/>
    </source>
</evidence>
<evidence type="ECO:0000259" key="7">
    <source>
        <dbReference type="Pfam" id="PF00296"/>
    </source>
</evidence>
<evidence type="ECO:0000256" key="1">
    <source>
        <dbReference type="ARBA" id="ARBA00022630"/>
    </source>
</evidence>
<dbReference type="RefSeq" id="WP_278648217.1">
    <property type="nucleotide sequence ID" value="NZ_WNDV01000013.1"/>
</dbReference>
<gene>
    <name evidence="8" type="primary">ntaA_1</name>
    <name evidence="8" type="ORF">GAK33_04199</name>
</gene>
<feature type="binding site" evidence="6">
    <location>
        <position position="220"/>
    </location>
    <ligand>
        <name>FMN</name>
        <dbReference type="ChEBI" id="CHEBI:58210"/>
    </ligand>
</feature>
<dbReference type="Pfam" id="PF00296">
    <property type="entry name" value="Bac_luciferase"/>
    <property type="match status" value="1"/>
</dbReference>
<keyword evidence="3" id="KW-0560">Oxidoreductase</keyword>
<sequence>MSRQMHLVAILSTGPALHHHGMWRHPTTENRFLDPDWWARMGKLFEDACFDAVFCGDSQSFHNETTIAKGGQLSFLDPLPVAMLIAQATRHLGIGVTVSSSFFEAYGVARAIGTLDLLSGGRIAWNVVTSTSQEEARRYGRDLLPRDQRYDRADEMLEACFRLWDSIAPDAFIVDKASGRFMDASKVRSFDYAGRYVQTKGPLTVPPSPQGRPVIMQAGSSERGRQCAARWAEIVFTLQHALPDMQAFYTDLKRRLPQYGRRESDCAILTSVDPIIGETENIAREKQAYINSLVDEELAVSLASAHLGIDFTHFPMDRPLQDIELDSGSRGAFDIMLSASKAGNLTLGEACRLYATSELCPQLVGTAEQVADRMQQMFEQRGCDGFIVTPVAMPASFEDFNRSVVPILQERGLFRTEYPGTTLRASLAQ</sequence>
<feature type="binding site" evidence="6">
    <location>
        <position position="150"/>
    </location>
    <ligand>
        <name>FMN</name>
        <dbReference type="ChEBI" id="CHEBI:58210"/>
    </ligand>
</feature>
<dbReference type="PANTHER" id="PTHR30011:SF16">
    <property type="entry name" value="C2H2 FINGER DOMAIN TRANSCRIPTION FACTOR (EUROFUNG)-RELATED"/>
    <property type="match status" value="1"/>
</dbReference>
<dbReference type="Gene3D" id="3.20.20.30">
    <property type="entry name" value="Luciferase-like domain"/>
    <property type="match status" value="1"/>
</dbReference>
<evidence type="ECO:0000256" key="2">
    <source>
        <dbReference type="ARBA" id="ARBA00022643"/>
    </source>
</evidence>
<dbReference type="InterPro" id="IPR016215">
    <property type="entry name" value="NTA_MOA"/>
</dbReference>
<feature type="binding site" evidence="6">
    <location>
        <position position="57"/>
    </location>
    <ligand>
        <name>FMN</name>
        <dbReference type="ChEBI" id="CHEBI:58210"/>
    </ligand>
</feature>
<accession>A0A833PMF7</accession>
<dbReference type="InterPro" id="IPR051260">
    <property type="entry name" value="Diverse_substr_monoxygenases"/>
</dbReference>
<keyword evidence="2 6" id="KW-0288">FMN</keyword>
<dbReference type="NCBIfam" id="TIGR03860">
    <property type="entry name" value="FMN_nitrolo"/>
    <property type="match status" value="1"/>
</dbReference>
<dbReference type="SUPFAM" id="SSF51679">
    <property type="entry name" value="Bacterial luciferase-like"/>
    <property type="match status" value="1"/>
</dbReference>
<dbReference type="Proteomes" id="UP000467522">
    <property type="component" value="Unassembled WGS sequence"/>
</dbReference>
<evidence type="ECO:0000256" key="4">
    <source>
        <dbReference type="ARBA" id="ARBA00023033"/>
    </source>
</evidence>
<feature type="domain" description="Luciferase-like" evidence="7">
    <location>
        <begin position="28"/>
        <end position="384"/>
    </location>
</feature>
<dbReference type="InterPro" id="IPR011251">
    <property type="entry name" value="Luciferase-like_dom"/>
</dbReference>
<comment type="caution">
    <text evidence="8">The sequence shown here is derived from an EMBL/GenBank/DDBJ whole genome shotgun (WGS) entry which is preliminary data.</text>
</comment>
<feature type="binding site" evidence="6">
    <location>
        <position position="97"/>
    </location>
    <ligand>
        <name>FMN</name>
        <dbReference type="ChEBI" id="CHEBI:58210"/>
    </ligand>
</feature>
<keyword evidence="1 6" id="KW-0285">Flavoprotein</keyword>
<protein>
    <submittedName>
        <fullName evidence="8">Nitrilotriacetate monooxygenase component A</fullName>
    </submittedName>
</protein>
<evidence type="ECO:0000256" key="3">
    <source>
        <dbReference type="ARBA" id="ARBA00023002"/>
    </source>
</evidence>
<evidence type="ECO:0000256" key="6">
    <source>
        <dbReference type="PIRSR" id="PIRSR000337-1"/>
    </source>
</evidence>
<dbReference type="GO" id="GO:0016705">
    <property type="term" value="F:oxidoreductase activity, acting on paired donors, with incorporation or reduction of molecular oxygen"/>
    <property type="evidence" value="ECO:0007669"/>
    <property type="project" value="InterPro"/>
</dbReference>
<proteinExistence type="inferred from homology"/>
<comment type="similarity">
    <text evidence="5">Belongs to the NtaA/SnaA/DszA monooxygenase family.</text>
</comment>